<sequence length="221" mass="24704">MKNYKLLIMKKQPLVLLILSLLLFTNLSCEDKDDNVPVEEAPLTATNYIYEGDLRIYYLEAENVRLNDNIDVWVQVPDNDPGYNDAQENIALAYAEIDANQSEISAIPSPAEAFFIINPILPPIPPSPSPCLCLDEFNSIRNIVFLPGTDQLSLTIRDFNTESVLVGTNNNSTVNMIPNTQNTGRYQPFAFEQPGFTGLATLNIQSDSKNYSILVNFQNLP</sequence>
<evidence type="ECO:0000256" key="1">
    <source>
        <dbReference type="SAM" id="SignalP"/>
    </source>
</evidence>
<reference evidence="2" key="1">
    <citation type="journal article" date="2014" name="Int. J. Syst. Evol. Microbiol.">
        <title>Complete genome sequence of Corynebacterium casei LMG S-19264T (=DSM 44701T), isolated from a smear-ripened cheese.</title>
        <authorList>
            <consortium name="US DOE Joint Genome Institute (JGI-PGF)"/>
            <person name="Walter F."/>
            <person name="Albersmeier A."/>
            <person name="Kalinowski J."/>
            <person name="Ruckert C."/>
        </authorList>
    </citation>
    <scope>NUCLEOTIDE SEQUENCE</scope>
    <source>
        <strain evidence="2">CGMCC 1.12751</strain>
    </source>
</reference>
<evidence type="ECO:0000313" key="3">
    <source>
        <dbReference type="Proteomes" id="UP000625976"/>
    </source>
</evidence>
<keyword evidence="3" id="KW-1185">Reference proteome</keyword>
<accession>A0A917GF57</accession>
<dbReference type="AlphaFoldDB" id="A0A917GF57"/>
<feature type="signal peptide" evidence="1">
    <location>
        <begin position="1"/>
        <end position="29"/>
    </location>
</feature>
<feature type="chain" id="PRO_5037916982" description="DUF1735 domain-containing protein" evidence="1">
    <location>
        <begin position="30"/>
        <end position="221"/>
    </location>
</feature>
<evidence type="ECO:0000313" key="2">
    <source>
        <dbReference type="EMBL" id="GGG42527.1"/>
    </source>
</evidence>
<comment type="caution">
    <text evidence="2">The sequence shown here is derived from an EMBL/GenBank/DDBJ whole genome shotgun (WGS) entry which is preliminary data.</text>
</comment>
<protein>
    <recommendedName>
        <fullName evidence="4">DUF1735 domain-containing protein</fullName>
    </recommendedName>
</protein>
<organism evidence="2 3">
    <name type="scientific">Bizionia arctica</name>
    <dbReference type="NCBI Taxonomy" id="1495645"/>
    <lineage>
        <taxon>Bacteria</taxon>
        <taxon>Pseudomonadati</taxon>
        <taxon>Bacteroidota</taxon>
        <taxon>Flavobacteriia</taxon>
        <taxon>Flavobacteriales</taxon>
        <taxon>Flavobacteriaceae</taxon>
        <taxon>Bizionia</taxon>
    </lineage>
</organism>
<dbReference type="EMBL" id="BMFQ01000001">
    <property type="protein sequence ID" value="GGG42527.1"/>
    <property type="molecule type" value="Genomic_DNA"/>
</dbReference>
<dbReference type="Proteomes" id="UP000625976">
    <property type="component" value="Unassembled WGS sequence"/>
</dbReference>
<gene>
    <name evidence="2" type="ORF">GCM10010976_12580</name>
</gene>
<proteinExistence type="predicted"/>
<keyword evidence="1" id="KW-0732">Signal</keyword>
<reference evidence="2" key="2">
    <citation type="submission" date="2020-09" db="EMBL/GenBank/DDBJ databases">
        <authorList>
            <person name="Sun Q."/>
            <person name="Zhou Y."/>
        </authorList>
    </citation>
    <scope>NUCLEOTIDE SEQUENCE</scope>
    <source>
        <strain evidence="2">CGMCC 1.12751</strain>
    </source>
</reference>
<evidence type="ECO:0008006" key="4">
    <source>
        <dbReference type="Google" id="ProtNLM"/>
    </source>
</evidence>
<name>A0A917GF57_9FLAO</name>